<dbReference type="AlphaFoldDB" id="D7G7H5"/>
<protein>
    <recommendedName>
        <fullName evidence="2">PARP catalytic domain-containing protein</fullName>
    </recommendedName>
</protein>
<evidence type="ECO:0000259" key="2">
    <source>
        <dbReference type="Pfam" id="PF00644"/>
    </source>
</evidence>
<accession>D7G7H5</accession>
<reference evidence="3 4" key="1">
    <citation type="journal article" date="2010" name="Nature">
        <title>The Ectocarpus genome and the independent evolution of multicellularity in brown algae.</title>
        <authorList>
            <person name="Cock J.M."/>
            <person name="Sterck L."/>
            <person name="Rouze P."/>
            <person name="Scornet D."/>
            <person name="Allen A.E."/>
            <person name="Amoutzias G."/>
            <person name="Anthouard V."/>
            <person name="Artiguenave F."/>
            <person name="Aury J.M."/>
            <person name="Badger J.H."/>
            <person name="Beszteri B."/>
            <person name="Billiau K."/>
            <person name="Bonnet E."/>
            <person name="Bothwell J.H."/>
            <person name="Bowler C."/>
            <person name="Boyen C."/>
            <person name="Brownlee C."/>
            <person name="Carrano C.J."/>
            <person name="Charrier B."/>
            <person name="Cho G.Y."/>
            <person name="Coelho S.M."/>
            <person name="Collen J."/>
            <person name="Corre E."/>
            <person name="Da Silva C."/>
            <person name="Delage L."/>
            <person name="Delaroque N."/>
            <person name="Dittami S.M."/>
            <person name="Doulbeau S."/>
            <person name="Elias M."/>
            <person name="Farnham G."/>
            <person name="Gachon C.M."/>
            <person name="Gschloessl B."/>
            <person name="Heesch S."/>
            <person name="Jabbari K."/>
            <person name="Jubin C."/>
            <person name="Kawai H."/>
            <person name="Kimura K."/>
            <person name="Kloareg B."/>
            <person name="Kupper F.C."/>
            <person name="Lang D."/>
            <person name="Le Bail A."/>
            <person name="Leblanc C."/>
            <person name="Lerouge P."/>
            <person name="Lohr M."/>
            <person name="Lopez P.J."/>
            <person name="Martens C."/>
            <person name="Maumus F."/>
            <person name="Michel G."/>
            <person name="Miranda-Saavedra D."/>
            <person name="Morales J."/>
            <person name="Moreau H."/>
            <person name="Motomura T."/>
            <person name="Nagasato C."/>
            <person name="Napoli C.A."/>
            <person name="Nelson D.R."/>
            <person name="Nyvall-Collen P."/>
            <person name="Peters A.F."/>
            <person name="Pommier C."/>
            <person name="Potin P."/>
            <person name="Poulain J."/>
            <person name="Quesneville H."/>
            <person name="Read B."/>
            <person name="Rensing S.A."/>
            <person name="Ritter A."/>
            <person name="Rousvoal S."/>
            <person name="Samanta M."/>
            <person name="Samson G."/>
            <person name="Schroeder D.C."/>
            <person name="Segurens B."/>
            <person name="Strittmatter M."/>
            <person name="Tonon T."/>
            <person name="Tregear J.W."/>
            <person name="Valentin K."/>
            <person name="von Dassow P."/>
            <person name="Yamagishi T."/>
            <person name="Van de Peer Y."/>
            <person name="Wincker P."/>
        </authorList>
    </citation>
    <scope>NUCLEOTIDE SEQUENCE [LARGE SCALE GENOMIC DNA]</scope>
    <source>
        <strain evidence="4">Ec32 / CCAP1310/4</strain>
    </source>
</reference>
<keyword evidence="4" id="KW-1185">Reference proteome</keyword>
<gene>
    <name evidence="3" type="ORF">Esi_0083_0049</name>
</gene>
<evidence type="ECO:0000313" key="4">
    <source>
        <dbReference type="Proteomes" id="UP000002630"/>
    </source>
</evidence>
<dbReference type="Proteomes" id="UP000002630">
    <property type="component" value="Linkage Group LG15"/>
</dbReference>
<dbReference type="EMBL" id="FN649064">
    <property type="protein sequence ID" value="CBJ27717.1"/>
    <property type="molecule type" value="Genomic_DNA"/>
</dbReference>
<dbReference type="Pfam" id="PF00644">
    <property type="entry name" value="PARP"/>
    <property type="match status" value="1"/>
</dbReference>
<dbReference type="EMBL" id="FN649740">
    <property type="protein sequence ID" value="CBJ27717.1"/>
    <property type="molecule type" value="Genomic_DNA"/>
</dbReference>
<dbReference type="InterPro" id="IPR012317">
    <property type="entry name" value="Poly(ADP-ribose)pol_cat_dom"/>
</dbReference>
<dbReference type="STRING" id="2880.D7G7H5"/>
<feature type="domain" description="PARP catalytic" evidence="2">
    <location>
        <begin position="238"/>
        <end position="333"/>
    </location>
</feature>
<dbReference type="Gene3D" id="3.90.228.10">
    <property type="match status" value="1"/>
</dbReference>
<keyword evidence="1" id="KW-0175">Coiled coil</keyword>
<organism evidence="3 4">
    <name type="scientific">Ectocarpus siliculosus</name>
    <name type="common">Brown alga</name>
    <name type="synonym">Conferva siliculosa</name>
    <dbReference type="NCBI Taxonomy" id="2880"/>
    <lineage>
        <taxon>Eukaryota</taxon>
        <taxon>Sar</taxon>
        <taxon>Stramenopiles</taxon>
        <taxon>Ochrophyta</taxon>
        <taxon>PX clade</taxon>
        <taxon>Phaeophyceae</taxon>
        <taxon>Ectocarpales</taxon>
        <taxon>Ectocarpaceae</taxon>
        <taxon>Ectocarpus</taxon>
    </lineage>
</organism>
<evidence type="ECO:0000256" key="1">
    <source>
        <dbReference type="SAM" id="Coils"/>
    </source>
</evidence>
<dbReference type="OrthoDB" id="9514740at2759"/>
<feature type="coiled-coil region" evidence="1">
    <location>
        <begin position="13"/>
        <end position="121"/>
    </location>
</feature>
<dbReference type="InParanoid" id="D7G7H5"/>
<dbReference type="Gene3D" id="6.20.320.10">
    <property type="match status" value="1"/>
</dbReference>
<dbReference type="GO" id="GO:0003950">
    <property type="term" value="F:NAD+ poly-ADP-ribosyltransferase activity"/>
    <property type="evidence" value="ECO:0007669"/>
    <property type="project" value="InterPro"/>
</dbReference>
<name>D7G7H5_ECTSI</name>
<sequence length="359" mass="39728">MIQELHASLLKLHDNLRRSEEMAAARLKAVEDEKAALEVALREERAKTAMQEKTMHFLRQTNIQAQSVEIELRNQMETLQKEKKSQGLSHTKEQKIRSGLARLVENDLQKQVATLAQLRREQVDEIRSLSIQLQGLEVNRVPLIGGLITVLSSQGASATFTSLGNAHPDCSRLRADFYPGWEAPGGVAIVRMFRITVPAGVRQKHLNYARRLGNVVQRFHGTSCRSACNFILDPKNAAPCGQQGCNLCNICLQGFKLGKTSTRFGPGVYFSKAATKASSYALGTEKKENGKKLRSIFVAEVAKGRAYITKKKGFDASRYPPVGHDSVQGEVGKGLAFEELVVYKEEAALPTHLVVYTIP</sequence>
<proteinExistence type="predicted"/>
<evidence type="ECO:0000313" key="3">
    <source>
        <dbReference type="EMBL" id="CBJ27717.1"/>
    </source>
</evidence>
<dbReference type="SUPFAM" id="SSF56399">
    <property type="entry name" value="ADP-ribosylation"/>
    <property type="match status" value="1"/>
</dbReference>